<reference evidence="3 4" key="1">
    <citation type="journal article" date="2004" name="Syst. Appl. Microbiol.">
        <title>Cryptoendolithic actinomycetes from antarctic sandstone rock samples: Micromonospora endolithica sp. nov. and two isolates related to Micromonospora coerulea Jensen 1932.</title>
        <authorList>
            <person name="Hirsch P."/>
            <person name="Mevs U."/>
            <person name="Kroppenstedt R.M."/>
            <person name="Schumann P."/>
            <person name="Stackebrandt E."/>
        </authorList>
    </citation>
    <scope>NUCLEOTIDE SEQUENCE [LARGE SCALE GENOMIC DNA]</scope>
    <source>
        <strain evidence="3 4">JCM 12677</strain>
    </source>
</reference>
<dbReference type="EMBL" id="RBAK01000004">
    <property type="protein sequence ID" value="RKN47872.1"/>
    <property type="molecule type" value="Genomic_DNA"/>
</dbReference>
<dbReference type="AlphaFoldDB" id="A0A3A9ZH82"/>
<protein>
    <submittedName>
        <fullName evidence="3">Nuclear transport factor 2 family protein</fullName>
    </submittedName>
</protein>
<gene>
    <name evidence="3" type="ORF">D7223_14175</name>
</gene>
<dbReference type="Pfam" id="PF13577">
    <property type="entry name" value="SnoaL_4"/>
    <property type="match status" value="1"/>
</dbReference>
<proteinExistence type="predicted"/>
<evidence type="ECO:0000313" key="3">
    <source>
        <dbReference type="EMBL" id="RKN47872.1"/>
    </source>
</evidence>
<evidence type="ECO:0000259" key="2">
    <source>
        <dbReference type="Pfam" id="PF13577"/>
    </source>
</evidence>
<feature type="region of interest" description="Disordered" evidence="1">
    <location>
        <begin position="149"/>
        <end position="184"/>
    </location>
</feature>
<dbReference type="InterPro" id="IPR037401">
    <property type="entry name" value="SnoaL-like"/>
</dbReference>
<feature type="domain" description="SnoaL-like" evidence="2">
    <location>
        <begin position="42"/>
        <end position="133"/>
    </location>
</feature>
<keyword evidence="4" id="KW-1185">Reference proteome</keyword>
<dbReference type="Gene3D" id="3.10.450.50">
    <property type="match status" value="1"/>
</dbReference>
<accession>A0A3A9ZH82</accession>
<dbReference type="Proteomes" id="UP000281726">
    <property type="component" value="Unassembled WGS sequence"/>
</dbReference>
<sequence length="184" mass="20265">MWRAAPACIRPSTPPDRSVMGRPESPRPVATKRSHAMYHEDLVDQFAIQRVITEYAWFVDRRDWDALVATFADTVVVDYTAMSGGEAETLSGPEQVDRWRRELGVLDGTQHVVTGVIADVTGDTATATANVLAGSPSQLDRGKHRCLRPVSRSIRLPRPTGRAGRHLRSPLPERRSPSEQGGEG</sequence>
<comment type="caution">
    <text evidence="3">The sequence shown here is derived from an EMBL/GenBank/DDBJ whole genome shotgun (WGS) entry which is preliminary data.</text>
</comment>
<feature type="region of interest" description="Disordered" evidence="1">
    <location>
        <begin position="1"/>
        <end position="29"/>
    </location>
</feature>
<dbReference type="SUPFAM" id="SSF54427">
    <property type="entry name" value="NTF2-like"/>
    <property type="match status" value="1"/>
</dbReference>
<dbReference type="InterPro" id="IPR032710">
    <property type="entry name" value="NTF2-like_dom_sf"/>
</dbReference>
<name>A0A3A9ZH82_9ACTN</name>
<evidence type="ECO:0000313" key="4">
    <source>
        <dbReference type="Proteomes" id="UP000281726"/>
    </source>
</evidence>
<dbReference type="OrthoDB" id="2599042at2"/>
<evidence type="ECO:0000256" key="1">
    <source>
        <dbReference type="SAM" id="MobiDB-lite"/>
    </source>
</evidence>
<organism evidence="3 4">
    <name type="scientific">Micromonospora endolithica</name>
    <dbReference type="NCBI Taxonomy" id="230091"/>
    <lineage>
        <taxon>Bacteria</taxon>
        <taxon>Bacillati</taxon>
        <taxon>Actinomycetota</taxon>
        <taxon>Actinomycetes</taxon>
        <taxon>Micromonosporales</taxon>
        <taxon>Micromonosporaceae</taxon>
        <taxon>Micromonospora</taxon>
    </lineage>
</organism>